<dbReference type="SMART" id="SM00268">
    <property type="entry name" value="ACTIN"/>
    <property type="match status" value="1"/>
</dbReference>
<reference evidence="2" key="1">
    <citation type="journal article" date="2020" name="bioRxiv">
        <title>Comparative genomics of Chlamydomonas.</title>
        <authorList>
            <person name="Craig R.J."/>
            <person name="Hasan A.R."/>
            <person name="Ness R.W."/>
            <person name="Keightley P.D."/>
        </authorList>
    </citation>
    <scope>NUCLEOTIDE SEQUENCE</scope>
    <source>
        <strain evidence="2">CCAP 11/173</strain>
    </source>
</reference>
<evidence type="ECO:0008006" key="4">
    <source>
        <dbReference type="Google" id="ProtNLM"/>
    </source>
</evidence>
<dbReference type="Pfam" id="PF00022">
    <property type="entry name" value="Actin"/>
    <property type="match status" value="1"/>
</dbReference>
<gene>
    <name evidence="2" type="ORF">HYH02_002101</name>
</gene>
<dbReference type="InterPro" id="IPR004000">
    <property type="entry name" value="Actin"/>
</dbReference>
<dbReference type="Gene3D" id="3.90.640.10">
    <property type="entry name" value="Actin, Chain A, domain 4"/>
    <property type="match status" value="1"/>
</dbReference>
<evidence type="ECO:0000313" key="3">
    <source>
        <dbReference type="Proteomes" id="UP000613740"/>
    </source>
</evidence>
<dbReference type="Proteomes" id="UP000613740">
    <property type="component" value="Unassembled WGS sequence"/>
</dbReference>
<organism evidence="2 3">
    <name type="scientific">Chlamydomonas schloesseri</name>
    <dbReference type="NCBI Taxonomy" id="2026947"/>
    <lineage>
        <taxon>Eukaryota</taxon>
        <taxon>Viridiplantae</taxon>
        <taxon>Chlorophyta</taxon>
        <taxon>core chlorophytes</taxon>
        <taxon>Chlorophyceae</taxon>
        <taxon>CS clade</taxon>
        <taxon>Chlamydomonadales</taxon>
        <taxon>Chlamydomonadaceae</taxon>
        <taxon>Chlamydomonas</taxon>
    </lineage>
</organism>
<dbReference type="FunFam" id="3.30.420.40:FF:000029">
    <property type="entry name" value="Actin-related protein 3"/>
    <property type="match status" value="1"/>
</dbReference>
<dbReference type="Gene3D" id="3.30.420.40">
    <property type="match status" value="2"/>
</dbReference>
<dbReference type="InterPro" id="IPR043129">
    <property type="entry name" value="ATPase_NBD"/>
</dbReference>
<keyword evidence="3" id="KW-1185">Reference proteome</keyword>
<dbReference type="OrthoDB" id="421448at2759"/>
<sequence length="463" mass="48582">MAQPLGGPVPIWSPTRPAVVMDCGTGFSKIGFAGNAEPSFVIPTVLGPGTPSTVSVPASGAATAGLGGRPGGPLLSDLDFTIGEEALAAATAGSAGADLTWPVRRGMVSDWDAMERFWQRSLFHYLRVDPEEHCVVVTEPPLNPPEAREAMAEIMFETFNVSGLYVGVQAVLALYAGWASADRAAKAASGASSSAGGASAASASASSAAAVSAHLTGVVVDVGEGVTHIIPVVDGYVLGGGIKSLPVAGRAVTGFVQQMLRDRGEPVPPEMSLEACRRIKEGHCYVAPDMLREFGRYDRDAAKYFRTLSLGPNPRTGQDICVDLGYERFLAPEVFFSPGISGVAPAGTPSLARAVDDVIQACPIDTRRALYGNVVLSGGSTMFKNFGRRLAADMTAATSRRLQPGATAIEIAVRSHAMQRFAVWFGGSLMACDPAFGSVCHTREQYQEYGPSICRTNYVFRDA</sequence>
<dbReference type="PANTHER" id="PTHR11937">
    <property type="entry name" value="ACTIN"/>
    <property type="match status" value="1"/>
</dbReference>
<comment type="caution">
    <text evidence="2">The sequence shown here is derived from an EMBL/GenBank/DDBJ whole genome shotgun (WGS) entry which is preliminary data.</text>
</comment>
<dbReference type="SUPFAM" id="SSF53067">
    <property type="entry name" value="Actin-like ATPase domain"/>
    <property type="match status" value="2"/>
</dbReference>
<proteinExistence type="inferred from homology"/>
<evidence type="ECO:0000313" key="2">
    <source>
        <dbReference type="EMBL" id="KAG2453895.1"/>
    </source>
</evidence>
<dbReference type="EMBL" id="JAEHOD010000003">
    <property type="protein sequence ID" value="KAG2453895.1"/>
    <property type="molecule type" value="Genomic_DNA"/>
</dbReference>
<comment type="similarity">
    <text evidence="1">Belongs to the actin family.</text>
</comment>
<accession>A0A835WUD8</accession>
<protein>
    <recommendedName>
        <fullName evidence="4">Actin-related protein 3</fullName>
    </recommendedName>
</protein>
<dbReference type="CDD" id="cd10221">
    <property type="entry name" value="ASKHA_NBD_Arp3-like"/>
    <property type="match status" value="1"/>
</dbReference>
<name>A0A835WUD8_9CHLO</name>
<dbReference type="AlphaFoldDB" id="A0A835WUD8"/>
<evidence type="ECO:0000256" key="1">
    <source>
        <dbReference type="RuleBase" id="RU000487"/>
    </source>
</evidence>